<name>A0A8J5W3W7_ZIZPA</name>
<dbReference type="OrthoDB" id="694516at2759"/>
<proteinExistence type="predicted"/>
<dbReference type="InterPro" id="IPR050951">
    <property type="entry name" value="Retrovirus_Pol_polyprotein"/>
</dbReference>
<dbReference type="InterPro" id="IPR041588">
    <property type="entry name" value="Integrase_H2C2"/>
</dbReference>
<dbReference type="InterPro" id="IPR041577">
    <property type="entry name" value="RT_RNaseH_2"/>
</dbReference>
<keyword evidence="1" id="KW-0511">Multifunctional enzyme</keyword>
<reference evidence="4" key="2">
    <citation type="submission" date="2021-02" db="EMBL/GenBank/DDBJ databases">
        <authorList>
            <person name="Kimball J.A."/>
            <person name="Haas M.W."/>
            <person name="Macchietto M."/>
            <person name="Kono T."/>
            <person name="Duquette J."/>
            <person name="Shao M."/>
        </authorList>
    </citation>
    <scope>NUCLEOTIDE SEQUENCE</scope>
    <source>
        <tissue evidence="4">Fresh leaf tissue</tissue>
    </source>
</reference>
<comment type="caution">
    <text evidence="4">The sequence shown here is derived from an EMBL/GenBank/DDBJ whole genome shotgun (WGS) entry which is preliminary data.</text>
</comment>
<reference evidence="4" key="1">
    <citation type="journal article" date="2021" name="bioRxiv">
        <title>Whole Genome Assembly and Annotation of Northern Wild Rice, Zizania palustris L., Supports a Whole Genome Duplication in the Zizania Genus.</title>
        <authorList>
            <person name="Haas M."/>
            <person name="Kono T."/>
            <person name="Macchietto M."/>
            <person name="Millas R."/>
            <person name="McGilp L."/>
            <person name="Shao M."/>
            <person name="Duquette J."/>
            <person name="Hirsch C.N."/>
            <person name="Kimball J."/>
        </authorList>
    </citation>
    <scope>NUCLEOTIDE SEQUENCE</scope>
    <source>
        <tissue evidence="4">Fresh leaf tissue</tissue>
    </source>
</reference>
<evidence type="ECO:0000256" key="1">
    <source>
        <dbReference type="ARBA" id="ARBA00023268"/>
    </source>
</evidence>
<protein>
    <recommendedName>
        <fullName evidence="6">Reverse transcriptase RNase H-like domain-containing protein</fullName>
    </recommendedName>
</protein>
<evidence type="ECO:0000313" key="4">
    <source>
        <dbReference type="EMBL" id="KAG8077043.1"/>
    </source>
</evidence>
<sequence length="372" mass="42182">MFYDHSFDGLFSYFLTTNSSAVCPGQTIFVMSEPSWKSYTNTVFSSSAPNASLARVVFHTSAMSSQLQAWLWIQARCRRSLIGQFLARYERFVASSGWRDTIASLSKSLGQLWLPLRLFFVGMGFHGTQKLTAFQALKMAVTMALVLALLDFGQLFIVECDASTHGFGAVLLQEQHPLAFFSRTAAPRHRSLAAYERELIGLVLAIRHWRPYLWGRHFLVRTDHFSLKFLLDQRLATIPQHHWVGKLLGFDFTMEYKASISNTVADALSRRDTDEPLLHVISGSTFDFINRLRQAHDTDPCLVALKDEITAGHRLAPWSLLDGLVAFQGRLYVPPKSPLLHEVIAAIHDNSHEGVQRTLHRLRRDCHSPNLR</sequence>
<dbReference type="PANTHER" id="PTHR37984">
    <property type="entry name" value="PROTEIN CBG26694"/>
    <property type="match status" value="1"/>
</dbReference>
<organism evidence="4 5">
    <name type="scientific">Zizania palustris</name>
    <name type="common">Northern wild rice</name>
    <dbReference type="NCBI Taxonomy" id="103762"/>
    <lineage>
        <taxon>Eukaryota</taxon>
        <taxon>Viridiplantae</taxon>
        <taxon>Streptophyta</taxon>
        <taxon>Embryophyta</taxon>
        <taxon>Tracheophyta</taxon>
        <taxon>Spermatophyta</taxon>
        <taxon>Magnoliopsida</taxon>
        <taxon>Liliopsida</taxon>
        <taxon>Poales</taxon>
        <taxon>Poaceae</taxon>
        <taxon>BOP clade</taxon>
        <taxon>Oryzoideae</taxon>
        <taxon>Oryzeae</taxon>
        <taxon>Zizaniinae</taxon>
        <taxon>Zizania</taxon>
    </lineage>
</organism>
<evidence type="ECO:0000259" key="2">
    <source>
        <dbReference type="Pfam" id="PF17919"/>
    </source>
</evidence>
<accession>A0A8J5W3W7</accession>
<dbReference type="Pfam" id="PF17919">
    <property type="entry name" value="RT_RNaseH_2"/>
    <property type="match status" value="1"/>
</dbReference>
<evidence type="ECO:0000313" key="5">
    <source>
        <dbReference type="Proteomes" id="UP000729402"/>
    </source>
</evidence>
<evidence type="ECO:0008006" key="6">
    <source>
        <dbReference type="Google" id="ProtNLM"/>
    </source>
</evidence>
<dbReference type="GO" id="GO:0003824">
    <property type="term" value="F:catalytic activity"/>
    <property type="evidence" value="ECO:0007669"/>
    <property type="project" value="UniProtKB-KW"/>
</dbReference>
<dbReference type="AlphaFoldDB" id="A0A8J5W3W7"/>
<dbReference type="PANTHER" id="PTHR37984:SF5">
    <property type="entry name" value="PROTEIN NYNRIN-LIKE"/>
    <property type="match status" value="1"/>
</dbReference>
<dbReference type="Proteomes" id="UP000729402">
    <property type="component" value="Unassembled WGS sequence"/>
</dbReference>
<feature type="domain" description="Integrase zinc-binding" evidence="3">
    <location>
        <begin position="338"/>
        <end position="372"/>
    </location>
</feature>
<keyword evidence="5" id="KW-1185">Reference proteome</keyword>
<gene>
    <name evidence="4" type="ORF">GUJ93_ZPchr0006g41379</name>
</gene>
<evidence type="ECO:0000259" key="3">
    <source>
        <dbReference type="Pfam" id="PF17921"/>
    </source>
</evidence>
<dbReference type="CDD" id="cd09274">
    <property type="entry name" value="RNase_HI_RT_Ty3"/>
    <property type="match status" value="1"/>
</dbReference>
<feature type="domain" description="Reverse transcriptase/retrotransposon-derived protein RNase H-like" evidence="2">
    <location>
        <begin position="129"/>
        <end position="220"/>
    </location>
</feature>
<dbReference type="EMBL" id="JAAALK010000283">
    <property type="protein sequence ID" value="KAG8077043.1"/>
    <property type="molecule type" value="Genomic_DNA"/>
</dbReference>
<dbReference type="Pfam" id="PF17921">
    <property type="entry name" value="Integrase_H2C2"/>
    <property type="match status" value="1"/>
</dbReference>